<name>A0A6J5T8X9_9CAUD</name>
<protein>
    <submittedName>
        <fullName evidence="1">Uncharacterized protein</fullName>
    </submittedName>
</protein>
<dbReference type="EMBL" id="LR797820">
    <property type="protein sequence ID" value="CAB4241142.1"/>
    <property type="molecule type" value="Genomic_DNA"/>
</dbReference>
<evidence type="ECO:0000313" key="1">
    <source>
        <dbReference type="EMBL" id="CAB4241142.1"/>
    </source>
</evidence>
<accession>A0A6J5T8X9</accession>
<sequence>MSNWFVHECQQSIKEHQWQYDYYMQAGSHRAAAVYARAIARVTRCMENEKAGKNQKYQPNKQKKAV</sequence>
<dbReference type="EMBL" id="LR798273">
    <property type="protein sequence ID" value="CAB5219050.1"/>
    <property type="molecule type" value="Genomic_DNA"/>
</dbReference>
<gene>
    <name evidence="2" type="ORF">UFOVP228_20</name>
    <name evidence="1" type="ORF">UFOVP47_82</name>
</gene>
<proteinExistence type="predicted"/>
<evidence type="ECO:0000313" key="2">
    <source>
        <dbReference type="EMBL" id="CAB5219050.1"/>
    </source>
</evidence>
<reference evidence="1" key="1">
    <citation type="submission" date="2020-05" db="EMBL/GenBank/DDBJ databases">
        <authorList>
            <person name="Chiriac C."/>
            <person name="Salcher M."/>
            <person name="Ghai R."/>
            <person name="Kavagutti S V."/>
        </authorList>
    </citation>
    <scope>NUCLEOTIDE SEQUENCE</scope>
</reference>
<organism evidence="1">
    <name type="scientific">uncultured Caudovirales phage</name>
    <dbReference type="NCBI Taxonomy" id="2100421"/>
    <lineage>
        <taxon>Viruses</taxon>
        <taxon>Duplodnaviria</taxon>
        <taxon>Heunggongvirae</taxon>
        <taxon>Uroviricota</taxon>
        <taxon>Caudoviricetes</taxon>
        <taxon>Peduoviridae</taxon>
        <taxon>Maltschvirus</taxon>
        <taxon>Maltschvirus maltsch</taxon>
    </lineage>
</organism>